<keyword evidence="1" id="KW-0472">Membrane</keyword>
<keyword evidence="1" id="KW-0812">Transmembrane</keyword>
<feature type="transmembrane region" description="Helical" evidence="1">
    <location>
        <begin position="150"/>
        <end position="168"/>
    </location>
</feature>
<dbReference type="EMBL" id="UINC01003632">
    <property type="protein sequence ID" value="SVA08006.1"/>
    <property type="molecule type" value="Genomic_DNA"/>
</dbReference>
<proteinExistence type="predicted"/>
<name>A0A381SVL0_9ZZZZ</name>
<dbReference type="InterPro" id="IPR000326">
    <property type="entry name" value="PAP2/HPO"/>
</dbReference>
<dbReference type="AlphaFoldDB" id="A0A381SVL0"/>
<dbReference type="PANTHER" id="PTHR14969">
    <property type="entry name" value="SPHINGOSINE-1-PHOSPHATE PHOSPHOHYDROLASE"/>
    <property type="match status" value="1"/>
</dbReference>
<dbReference type="Gene3D" id="1.20.144.10">
    <property type="entry name" value="Phosphatidic acid phosphatase type 2/haloperoxidase"/>
    <property type="match status" value="1"/>
</dbReference>
<dbReference type="SUPFAM" id="SSF48317">
    <property type="entry name" value="Acid phosphatase/Vanadium-dependent haloperoxidase"/>
    <property type="match status" value="1"/>
</dbReference>
<feature type="domain" description="Phosphatidic acid phosphatase type 2/haloperoxidase" evidence="2">
    <location>
        <begin position="56"/>
        <end position="165"/>
    </location>
</feature>
<organism evidence="3">
    <name type="scientific">marine metagenome</name>
    <dbReference type="NCBI Taxonomy" id="408172"/>
    <lineage>
        <taxon>unclassified sequences</taxon>
        <taxon>metagenomes</taxon>
        <taxon>ecological metagenomes</taxon>
    </lineage>
</organism>
<dbReference type="InterPro" id="IPR036938">
    <property type="entry name" value="PAP2/HPO_sf"/>
</dbReference>
<dbReference type="SMART" id="SM00014">
    <property type="entry name" value="acidPPc"/>
    <property type="match status" value="1"/>
</dbReference>
<keyword evidence="1" id="KW-1133">Transmembrane helix</keyword>
<evidence type="ECO:0000313" key="3">
    <source>
        <dbReference type="EMBL" id="SVA08006.1"/>
    </source>
</evidence>
<protein>
    <recommendedName>
        <fullName evidence="2">Phosphatidic acid phosphatase type 2/haloperoxidase domain-containing protein</fullName>
    </recommendedName>
</protein>
<evidence type="ECO:0000259" key="2">
    <source>
        <dbReference type="SMART" id="SM00014"/>
    </source>
</evidence>
<gene>
    <name evidence="3" type="ORF">METZ01_LOCUS60860</name>
</gene>
<feature type="transmembrane region" description="Helical" evidence="1">
    <location>
        <begin position="127"/>
        <end position="144"/>
    </location>
</feature>
<evidence type="ECO:0000256" key="1">
    <source>
        <dbReference type="SAM" id="Phobius"/>
    </source>
</evidence>
<feature type="transmembrane region" description="Helical" evidence="1">
    <location>
        <begin position="30"/>
        <end position="45"/>
    </location>
</feature>
<dbReference type="Pfam" id="PF01569">
    <property type="entry name" value="PAP2"/>
    <property type="match status" value="1"/>
</dbReference>
<dbReference type="PANTHER" id="PTHR14969:SF13">
    <property type="entry name" value="AT30094P"/>
    <property type="match status" value="1"/>
</dbReference>
<sequence length="177" mass="20332">MDRACFLFINNNLSNPVFDFIMPLFDETKYFIPLMLIPWLFAIIYDKKNRWQLAILIPLVIILVDQSGLFIKKTVLRPRPWAGLDPDLVNHLVGEKGRNYSFPSNHAANMTGLAMVFSSIYYRYGKLFWTVAGIVMFSRVYIGVHYPSDVMAGCILGGVYGLLLVKGWKFYHIKTTP</sequence>
<accession>A0A381SVL0</accession>
<reference evidence="3" key="1">
    <citation type="submission" date="2018-05" db="EMBL/GenBank/DDBJ databases">
        <authorList>
            <person name="Lanie J.A."/>
            <person name="Ng W.-L."/>
            <person name="Kazmierczak K.M."/>
            <person name="Andrzejewski T.M."/>
            <person name="Davidsen T.M."/>
            <person name="Wayne K.J."/>
            <person name="Tettelin H."/>
            <person name="Glass J.I."/>
            <person name="Rusch D."/>
            <person name="Podicherti R."/>
            <person name="Tsui H.-C.T."/>
            <person name="Winkler M.E."/>
        </authorList>
    </citation>
    <scope>NUCLEOTIDE SEQUENCE</scope>
</reference>